<proteinExistence type="predicted"/>
<sequence length="169" mass="19765">MDNAGYKVIVDGIEILDDWSYTNHQVINYCEETINLNEMISNGKIIIANLKVNGLRSGYYILKVDNGIYEIGIWFDTDKMSSLDSDAITDENKFIYNKITNAVINNIDNKKLLLIGIGVETIIEYDRILQNIVDNSKNILIWILPRDKKINIQHFYKKEEKEFFNIYFR</sequence>
<evidence type="ECO:0000313" key="1">
    <source>
        <dbReference type="EMBL" id="PQQ68133.1"/>
    </source>
</evidence>
<name>A0A2S8REC5_9FIRM</name>
<dbReference type="Proteomes" id="UP000239720">
    <property type="component" value="Unassembled WGS sequence"/>
</dbReference>
<organism evidence="1 2">
    <name type="scientific">Acetivibrio saccincola</name>
    <dbReference type="NCBI Taxonomy" id="1677857"/>
    <lineage>
        <taxon>Bacteria</taxon>
        <taxon>Bacillati</taxon>
        <taxon>Bacillota</taxon>
        <taxon>Clostridia</taxon>
        <taxon>Eubacteriales</taxon>
        <taxon>Oscillospiraceae</taxon>
        <taxon>Acetivibrio</taxon>
    </lineage>
</organism>
<accession>A0A2S8REC5</accession>
<reference evidence="1 2" key="1">
    <citation type="journal article" date="2018" name="Syst. Appl. Microbiol.">
        <title>Characterization and high-quality draft genome sequence of Herbivorax saccincola A7, an anaerobic, alkaliphilic, thermophilic, cellulolytic, and xylanolytic bacterium.</title>
        <authorList>
            <person name="Aikawa S."/>
            <person name="Baramee S."/>
            <person name="Sermsathanaswadi J."/>
            <person name="Thianheng P."/>
            <person name="Tachaapaikoon C."/>
            <person name="Shikata A."/>
            <person name="Waeonukul R."/>
            <person name="Pason P."/>
            <person name="Ratanakhanokchai K."/>
            <person name="Kosugi A."/>
        </authorList>
    </citation>
    <scope>NUCLEOTIDE SEQUENCE [LARGE SCALE GENOMIC DNA]</scope>
    <source>
        <strain evidence="1 2">A7</strain>
    </source>
</reference>
<dbReference type="AlphaFoldDB" id="A0A2S8REC5"/>
<comment type="caution">
    <text evidence="1">The sequence shown here is derived from an EMBL/GenBank/DDBJ whole genome shotgun (WGS) entry which is preliminary data.</text>
</comment>
<protein>
    <submittedName>
        <fullName evidence="1">Uncharacterized protein</fullName>
    </submittedName>
</protein>
<dbReference type="EMBL" id="NEMB01000003">
    <property type="protein sequence ID" value="PQQ68133.1"/>
    <property type="molecule type" value="Genomic_DNA"/>
</dbReference>
<dbReference type="RefSeq" id="WP_101302591.1">
    <property type="nucleotide sequence ID" value="NZ_CP025197.1"/>
</dbReference>
<gene>
    <name evidence="1" type="ORF">B9R14_16075</name>
</gene>
<evidence type="ECO:0000313" key="2">
    <source>
        <dbReference type="Proteomes" id="UP000239720"/>
    </source>
</evidence>